<feature type="domain" description="DUF427" evidence="1">
    <location>
        <begin position="3"/>
        <end position="89"/>
    </location>
</feature>
<gene>
    <name evidence="2" type="ORF">GRI69_13850</name>
</gene>
<accession>A0A844XWL7</accession>
<comment type="caution">
    <text evidence="2">The sequence shown here is derived from an EMBL/GenBank/DDBJ whole genome shotgun (WGS) entry which is preliminary data.</text>
</comment>
<evidence type="ECO:0000313" key="2">
    <source>
        <dbReference type="EMBL" id="MXO49338.1"/>
    </source>
</evidence>
<dbReference type="InterPro" id="IPR007361">
    <property type="entry name" value="DUF427"/>
</dbReference>
<name>A0A844XWL7_9SPHN</name>
<dbReference type="PANTHER" id="PTHR34310">
    <property type="entry name" value="DUF427 DOMAIN PROTEIN (AFU_ORTHOLOGUE AFUA_3G02220)"/>
    <property type="match status" value="1"/>
</dbReference>
<dbReference type="AlphaFoldDB" id="A0A844XWL7"/>
<dbReference type="EMBL" id="WTYC01000009">
    <property type="protein sequence ID" value="MXO49338.1"/>
    <property type="molecule type" value="Genomic_DNA"/>
</dbReference>
<dbReference type="InterPro" id="IPR038694">
    <property type="entry name" value="DUF427_sf"/>
</dbReference>
<proteinExistence type="predicted"/>
<dbReference type="Pfam" id="PF04248">
    <property type="entry name" value="NTP_transf_9"/>
    <property type="match status" value="1"/>
</dbReference>
<dbReference type="RefSeq" id="WP_160728867.1">
    <property type="nucleotide sequence ID" value="NZ_WTYC01000009.1"/>
</dbReference>
<dbReference type="OrthoDB" id="9815163at2"/>
<evidence type="ECO:0000259" key="1">
    <source>
        <dbReference type="Pfam" id="PF04248"/>
    </source>
</evidence>
<keyword evidence="3" id="KW-1185">Reference proteome</keyword>
<dbReference type="PANTHER" id="PTHR34310:SF5">
    <property type="entry name" value="DUF427 DOMAIN PROTEIN (AFU_ORTHOLOGUE AFUA_3G02220)"/>
    <property type="match status" value="1"/>
</dbReference>
<reference evidence="2 3" key="1">
    <citation type="submission" date="2019-12" db="EMBL/GenBank/DDBJ databases">
        <title>Genomic-based taxomic classification of the family Erythrobacteraceae.</title>
        <authorList>
            <person name="Xu L."/>
        </authorList>
    </citation>
    <scope>NUCLEOTIDE SEQUENCE [LARGE SCALE GENOMIC DNA]</scope>
    <source>
        <strain evidence="2 3">DSM 17792</strain>
    </source>
</reference>
<organism evidence="2 3">
    <name type="scientific">Qipengyuania vulgaris</name>
    <dbReference type="NCBI Taxonomy" id="291985"/>
    <lineage>
        <taxon>Bacteria</taxon>
        <taxon>Pseudomonadati</taxon>
        <taxon>Pseudomonadota</taxon>
        <taxon>Alphaproteobacteria</taxon>
        <taxon>Sphingomonadales</taxon>
        <taxon>Erythrobacteraceae</taxon>
        <taxon>Qipengyuania</taxon>
    </lineage>
</organism>
<dbReference type="Proteomes" id="UP000448199">
    <property type="component" value="Unassembled WGS sequence"/>
</dbReference>
<evidence type="ECO:0000313" key="3">
    <source>
        <dbReference type="Proteomes" id="UP000448199"/>
    </source>
</evidence>
<dbReference type="Gene3D" id="2.170.150.40">
    <property type="entry name" value="Domain of unknown function (DUF427)"/>
    <property type="match status" value="1"/>
</dbReference>
<sequence>MTVVARWNGEEIARSDDTVVVEGNHYFPPSDVARSSLVPSERTSVCPWKGTAQYHSVNAGGAINADAAWYYPDPKPDAAHIKNHIAFWNGVEVSQE</sequence>
<protein>
    <submittedName>
        <fullName evidence="2">DUF427 domain-containing protein</fullName>
    </submittedName>
</protein>